<comment type="caution">
    <text evidence="3">The sequence shown here is derived from an EMBL/GenBank/DDBJ whole genome shotgun (WGS) entry which is preliminary data.</text>
</comment>
<gene>
    <name evidence="3" type="ORF">Tci_922678</name>
</gene>
<dbReference type="Gene3D" id="2.40.160.10">
    <property type="entry name" value="Porin"/>
    <property type="match status" value="1"/>
</dbReference>
<evidence type="ECO:0000256" key="1">
    <source>
        <dbReference type="ARBA" id="ARBA00022448"/>
    </source>
</evidence>
<dbReference type="AlphaFoldDB" id="A0A699WUQ1"/>
<keyword evidence="2" id="KW-0732">Signal</keyword>
<dbReference type="GO" id="GO:0015288">
    <property type="term" value="F:porin activity"/>
    <property type="evidence" value="ECO:0007669"/>
    <property type="project" value="TreeGrafter"/>
</dbReference>
<dbReference type="PANTHER" id="PTHR34596:SF2">
    <property type="entry name" value="CHITOPORIN"/>
    <property type="match status" value="1"/>
</dbReference>
<organism evidence="3">
    <name type="scientific">Tanacetum cinerariifolium</name>
    <name type="common">Dalmatian daisy</name>
    <name type="synonym">Chrysanthemum cinerariifolium</name>
    <dbReference type="NCBI Taxonomy" id="118510"/>
    <lineage>
        <taxon>Eukaryota</taxon>
        <taxon>Viridiplantae</taxon>
        <taxon>Streptophyta</taxon>
        <taxon>Embryophyta</taxon>
        <taxon>Tracheophyta</taxon>
        <taxon>Spermatophyta</taxon>
        <taxon>Magnoliopsida</taxon>
        <taxon>eudicotyledons</taxon>
        <taxon>Gunneridae</taxon>
        <taxon>Pentapetalae</taxon>
        <taxon>asterids</taxon>
        <taxon>campanulids</taxon>
        <taxon>Asterales</taxon>
        <taxon>Asteraceae</taxon>
        <taxon>Asteroideae</taxon>
        <taxon>Anthemideae</taxon>
        <taxon>Anthemidinae</taxon>
        <taxon>Tanacetum</taxon>
    </lineage>
</organism>
<keyword evidence="1" id="KW-0813">Transport</keyword>
<accession>A0A699WUQ1</accession>
<feature type="non-terminal residue" evidence="3">
    <location>
        <position position="115"/>
    </location>
</feature>
<reference evidence="3" key="1">
    <citation type="journal article" date="2019" name="Sci. Rep.">
        <title>Draft genome of Tanacetum cinerariifolium, the natural source of mosquito coil.</title>
        <authorList>
            <person name="Yamashiro T."/>
            <person name="Shiraishi A."/>
            <person name="Satake H."/>
            <person name="Nakayama K."/>
        </authorList>
    </citation>
    <scope>NUCLEOTIDE SEQUENCE</scope>
</reference>
<dbReference type="EMBL" id="BKCJ011760794">
    <property type="protein sequence ID" value="GFD50709.1"/>
    <property type="molecule type" value="Genomic_DNA"/>
</dbReference>
<dbReference type="GO" id="GO:0016020">
    <property type="term" value="C:membrane"/>
    <property type="evidence" value="ECO:0007669"/>
    <property type="project" value="InterPro"/>
</dbReference>
<evidence type="ECO:0000313" key="3">
    <source>
        <dbReference type="EMBL" id="GFD50709.1"/>
    </source>
</evidence>
<protein>
    <submittedName>
        <fullName evidence="3">Uncharacterized protein</fullName>
    </submittedName>
</protein>
<proteinExistence type="predicted"/>
<name>A0A699WUQ1_TANCI</name>
<dbReference type="InterPro" id="IPR005318">
    <property type="entry name" value="OM_porin_bac"/>
</dbReference>
<dbReference type="Pfam" id="PF03573">
    <property type="entry name" value="OprD"/>
    <property type="match status" value="1"/>
</dbReference>
<dbReference type="PANTHER" id="PTHR34596">
    <property type="entry name" value="CHITOPORIN"/>
    <property type="match status" value="1"/>
</dbReference>
<dbReference type="InterPro" id="IPR023614">
    <property type="entry name" value="Porin_dom_sf"/>
</dbReference>
<evidence type="ECO:0000256" key="2">
    <source>
        <dbReference type="ARBA" id="ARBA00022729"/>
    </source>
</evidence>
<sequence>MVGHQDVGDDGGMVWLNQGSVTKDGTSATHSDGQGGSSFYLFTDSMIAQFARAGETTNFGQYSYDFARVGIPGLKAAIAYLKGTNIKPTSGASVGDSSEWERDMRIDYVFQDGPL</sequence>